<accession>A0A151GU18</accession>
<proteinExistence type="predicted"/>
<keyword evidence="3" id="KW-1185">Reference proteome</keyword>
<dbReference type="EMBL" id="LAYC01000001">
    <property type="protein sequence ID" value="KYK60553.1"/>
    <property type="molecule type" value="Genomic_DNA"/>
</dbReference>
<feature type="compositionally biased region" description="Polar residues" evidence="1">
    <location>
        <begin position="22"/>
        <end position="31"/>
    </location>
</feature>
<dbReference type="PANTHER" id="PTHR31569:SF4">
    <property type="entry name" value="SWIM-TYPE DOMAIN-CONTAINING PROTEIN"/>
    <property type="match status" value="1"/>
</dbReference>
<dbReference type="GeneID" id="63714333"/>
<dbReference type="PANTHER" id="PTHR31569">
    <property type="entry name" value="SWIM-TYPE DOMAIN-CONTAINING PROTEIN"/>
    <property type="match status" value="1"/>
</dbReference>
<evidence type="ECO:0000313" key="2">
    <source>
        <dbReference type="EMBL" id="KYK60553.1"/>
    </source>
</evidence>
<evidence type="ECO:0008006" key="4">
    <source>
        <dbReference type="Google" id="ProtNLM"/>
    </source>
</evidence>
<evidence type="ECO:0000256" key="1">
    <source>
        <dbReference type="SAM" id="MobiDB-lite"/>
    </source>
</evidence>
<dbReference type="InterPro" id="IPR052579">
    <property type="entry name" value="Zinc_finger_SWIM"/>
</dbReference>
<dbReference type="InParanoid" id="A0A151GU18"/>
<protein>
    <recommendedName>
        <fullName evidence="4">FAR1 domain-containing protein</fullName>
    </recommendedName>
</protein>
<dbReference type="RefSeq" id="XP_040659905.1">
    <property type="nucleotide sequence ID" value="XM_040799022.1"/>
</dbReference>
<feature type="region of interest" description="Disordered" evidence="1">
    <location>
        <begin position="9"/>
        <end position="63"/>
    </location>
</feature>
<comment type="caution">
    <text evidence="2">The sequence shown here is derived from an EMBL/GenBank/DDBJ whole genome shotgun (WGS) entry which is preliminary data.</text>
</comment>
<dbReference type="STRING" id="98403.A0A151GU18"/>
<reference evidence="2 3" key="1">
    <citation type="journal article" date="2016" name="Sci. Rep.">
        <title>Insights into Adaptations to a Near-Obligate Nematode Endoparasitic Lifestyle from the Finished Genome of Drechmeria coniospora.</title>
        <authorList>
            <person name="Zhang L."/>
            <person name="Zhou Z."/>
            <person name="Guo Q."/>
            <person name="Fokkens L."/>
            <person name="Miskei M."/>
            <person name="Pocsi I."/>
            <person name="Zhang W."/>
            <person name="Chen M."/>
            <person name="Wang L."/>
            <person name="Sun Y."/>
            <person name="Donzelli B.G."/>
            <person name="Gibson D.M."/>
            <person name="Nelson D.R."/>
            <person name="Luo J.G."/>
            <person name="Rep M."/>
            <person name="Liu H."/>
            <person name="Yang S."/>
            <person name="Wang J."/>
            <person name="Krasnoff S.B."/>
            <person name="Xu Y."/>
            <person name="Molnar I."/>
            <person name="Lin M."/>
        </authorList>
    </citation>
    <scope>NUCLEOTIDE SEQUENCE [LARGE SCALE GENOMIC DNA]</scope>
    <source>
        <strain evidence="2 3">ARSEF 6962</strain>
    </source>
</reference>
<feature type="compositionally biased region" description="Low complexity" evidence="1">
    <location>
        <begin position="32"/>
        <end position="45"/>
    </location>
</feature>
<sequence length="236" mass="26881">MDLNLIINVADDEASRNDTVHRVSSQEPSGKSSCSEASSEASSETSSDDANDTPTIPTPPTPGVFDSYEKVYDFLQSFHRNNGAGIIKRTSGRTRHDFGQGEQPTRIVFICDRGLRYISKSTGLRKVTSQRTGCPYSITAFATQKMEWKWSYRVTNGSHNHGPSRDPSAHNIHRRRTKEQKEIQQIISKSIGTAARDMDSIIREQSEQVYTYFRIRDIYNDRQRIKKDLRRDRSTS</sequence>
<evidence type="ECO:0000313" key="3">
    <source>
        <dbReference type="Proteomes" id="UP000076580"/>
    </source>
</evidence>
<dbReference type="AlphaFoldDB" id="A0A151GU18"/>
<gene>
    <name evidence="2" type="ORF">DCS_01690</name>
</gene>
<feature type="region of interest" description="Disordered" evidence="1">
    <location>
        <begin position="158"/>
        <end position="181"/>
    </location>
</feature>
<organism evidence="2 3">
    <name type="scientific">Drechmeria coniospora</name>
    <name type="common">Nematophagous fungus</name>
    <name type="synonym">Meria coniospora</name>
    <dbReference type="NCBI Taxonomy" id="98403"/>
    <lineage>
        <taxon>Eukaryota</taxon>
        <taxon>Fungi</taxon>
        <taxon>Dikarya</taxon>
        <taxon>Ascomycota</taxon>
        <taxon>Pezizomycotina</taxon>
        <taxon>Sordariomycetes</taxon>
        <taxon>Hypocreomycetidae</taxon>
        <taxon>Hypocreales</taxon>
        <taxon>Ophiocordycipitaceae</taxon>
        <taxon>Drechmeria</taxon>
    </lineage>
</organism>
<dbReference type="Proteomes" id="UP000076580">
    <property type="component" value="Chromosome 01"/>
</dbReference>
<name>A0A151GU18_DRECN</name>